<keyword evidence="2" id="KW-1185">Reference proteome</keyword>
<dbReference type="InterPro" id="IPR004260">
    <property type="entry name" value="Pyr-dimer_DNA_glycosylase"/>
</dbReference>
<dbReference type="Proteomes" id="UP001238450">
    <property type="component" value="Unassembled WGS sequence"/>
</dbReference>
<dbReference type="Pfam" id="PF03013">
    <property type="entry name" value="Pyr_excise"/>
    <property type="match status" value="1"/>
</dbReference>
<dbReference type="EMBL" id="JAUSUV010000009">
    <property type="protein sequence ID" value="MDQ0418028.1"/>
    <property type="molecule type" value="Genomic_DNA"/>
</dbReference>
<sequence>MRLWSIHPKYLDSKGLVALWRESLLAQAVLNGQTKGYTKHPQLLRFKQHKQPLQAMATYLACILQESKERGYRFDATKVGDTRTQYKMKVTKGQVDYEWEWLCEKLKMRDPSFLEQWKHIQQNEVHPLFEVVEGGIEPWEKMK</sequence>
<dbReference type="AlphaFoldDB" id="A0AAJ1WT36"/>
<accession>A0AAJ1WT36</accession>
<dbReference type="RefSeq" id="WP_307253431.1">
    <property type="nucleotide sequence ID" value="NZ_JAUSUV010000009.1"/>
</dbReference>
<gene>
    <name evidence="1" type="ORF">J2Z48_002217</name>
</gene>
<name>A0AAJ1WT36_9BACL</name>
<evidence type="ECO:0000313" key="2">
    <source>
        <dbReference type="Proteomes" id="UP001238450"/>
    </source>
</evidence>
<evidence type="ECO:0008006" key="3">
    <source>
        <dbReference type="Google" id="ProtNLM"/>
    </source>
</evidence>
<reference evidence="1 2" key="1">
    <citation type="submission" date="2023-07" db="EMBL/GenBank/DDBJ databases">
        <title>Genomic Encyclopedia of Type Strains, Phase IV (KMG-IV): sequencing the most valuable type-strain genomes for metagenomic binning, comparative biology and taxonomic classification.</title>
        <authorList>
            <person name="Goeker M."/>
        </authorList>
    </citation>
    <scope>NUCLEOTIDE SEQUENCE [LARGE SCALE GENOMIC DNA]</scope>
    <source>
        <strain evidence="1 2">DSM 46876</strain>
    </source>
</reference>
<evidence type="ECO:0000313" key="1">
    <source>
        <dbReference type="EMBL" id="MDQ0418028.1"/>
    </source>
</evidence>
<proteinExistence type="predicted"/>
<organism evidence="1 2">
    <name type="scientific">Croceifilum oryzae</name>
    <dbReference type="NCBI Taxonomy" id="1553429"/>
    <lineage>
        <taxon>Bacteria</taxon>
        <taxon>Bacillati</taxon>
        <taxon>Bacillota</taxon>
        <taxon>Bacilli</taxon>
        <taxon>Bacillales</taxon>
        <taxon>Thermoactinomycetaceae</taxon>
        <taxon>Croceifilum</taxon>
    </lineage>
</organism>
<comment type="caution">
    <text evidence="1">The sequence shown here is derived from an EMBL/GenBank/DDBJ whole genome shotgun (WGS) entry which is preliminary data.</text>
</comment>
<protein>
    <recommendedName>
        <fullName evidence="3">DNA lyase</fullName>
    </recommendedName>
</protein>